<feature type="signal peptide" evidence="2">
    <location>
        <begin position="1"/>
        <end position="26"/>
    </location>
</feature>
<dbReference type="RefSeq" id="WP_091139926.1">
    <property type="nucleotide sequence ID" value="NZ_FMVJ01000026.1"/>
</dbReference>
<gene>
    <name evidence="3" type="ORF">SAMN02927923_04548</name>
</gene>
<keyword evidence="2" id="KW-0732">Signal</keyword>
<feature type="region of interest" description="Disordered" evidence="1">
    <location>
        <begin position="152"/>
        <end position="171"/>
    </location>
</feature>
<name>A0A1G5LQ95_9HYPH</name>
<dbReference type="STRING" id="549386.SAMN02927923_04548"/>
<evidence type="ECO:0000256" key="2">
    <source>
        <dbReference type="SAM" id="SignalP"/>
    </source>
</evidence>
<organism evidence="3 4">
    <name type="scientific">Microvirga guangxiensis</name>
    <dbReference type="NCBI Taxonomy" id="549386"/>
    <lineage>
        <taxon>Bacteria</taxon>
        <taxon>Pseudomonadati</taxon>
        <taxon>Pseudomonadota</taxon>
        <taxon>Alphaproteobacteria</taxon>
        <taxon>Hyphomicrobiales</taxon>
        <taxon>Methylobacteriaceae</taxon>
        <taxon>Microvirga</taxon>
    </lineage>
</organism>
<sequence length="346" mass="38771">MKILSSLRWSLSALAAFSLSVAQSQADGFQVEDVPSVTAVPPARMKAKTILFSDRASDKIADGETGLMRFEDWARVEPQEKRFLSLFPNYAEPKIKVSVHGIEKPYTEKLHMYVAETRFLIAKPADSIDLTRFVSLDVLEALDPSIKHKRITPDQARPNFDPQSAHNRHPERRWCDAPQTICIESRYPLEGRLPIGIRLANKLEEGGKKISEFMDFQTEIRVLPKQEIDQQGLASLTRIETPVAGVLEQTLFDVNQVMQFGKLLAVLQPHPADQAKTVVSVLMALGIETDVLQQKKEFANVPVLRNLIPVQVLMGKSSFNTGNSISAGLPSYVRNRIRTIAEMLDK</sequence>
<dbReference type="EMBL" id="FMVJ01000026">
    <property type="protein sequence ID" value="SCZ14410.1"/>
    <property type="molecule type" value="Genomic_DNA"/>
</dbReference>
<dbReference type="Proteomes" id="UP000199569">
    <property type="component" value="Unassembled WGS sequence"/>
</dbReference>
<evidence type="ECO:0000313" key="4">
    <source>
        <dbReference type="Proteomes" id="UP000199569"/>
    </source>
</evidence>
<dbReference type="AlphaFoldDB" id="A0A1G5LQ95"/>
<accession>A0A1G5LQ95</accession>
<keyword evidence="4" id="KW-1185">Reference proteome</keyword>
<protein>
    <submittedName>
        <fullName evidence="3">Uncharacterized protein</fullName>
    </submittedName>
</protein>
<evidence type="ECO:0000313" key="3">
    <source>
        <dbReference type="EMBL" id="SCZ14410.1"/>
    </source>
</evidence>
<dbReference type="OrthoDB" id="8193352at2"/>
<reference evidence="3 4" key="1">
    <citation type="submission" date="2016-10" db="EMBL/GenBank/DDBJ databases">
        <authorList>
            <person name="de Groot N.N."/>
        </authorList>
    </citation>
    <scope>NUCLEOTIDE SEQUENCE [LARGE SCALE GENOMIC DNA]</scope>
    <source>
        <strain evidence="3 4">CGMCC 1.7666</strain>
    </source>
</reference>
<evidence type="ECO:0000256" key="1">
    <source>
        <dbReference type="SAM" id="MobiDB-lite"/>
    </source>
</evidence>
<feature type="chain" id="PRO_5011769305" evidence="2">
    <location>
        <begin position="27"/>
        <end position="346"/>
    </location>
</feature>
<proteinExistence type="predicted"/>